<feature type="transmembrane region" description="Helical" evidence="1">
    <location>
        <begin position="90"/>
        <end position="111"/>
    </location>
</feature>
<protein>
    <recommendedName>
        <fullName evidence="4">Glycosyltransferase RgtA/B/C/D-like domain-containing protein</fullName>
    </recommendedName>
</protein>
<evidence type="ECO:0000256" key="1">
    <source>
        <dbReference type="SAM" id="Phobius"/>
    </source>
</evidence>
<feature type="transmembrane region" description="Helical" evidence="1">
    <location>
        <begin position="345"/>
        <end position="364"/>
    </location>
</feature>
<dbReference type="EMBL" id="JABFRW010000044">
    <property type="protein sequence ID" value="NOT33367.1"/>
    <property type="molecule type" value="Genomic_DNA"/>
</dbReference>
<feature type="transmembrane region" description="Helical" evidence="1">
    <location>
        <begin position="168"/>
        <end position="196"/>
    </location>
</feature>
<evidence type="ECO:0000313" key="3">
    <source>
        <dbReference type="Proteomes" id="UP000580839"/>
    </source>
</evidence>
<evidence type="ECO:0008006" key="4">
    <source>
        <dbReference type="Google" id="ProtNLM"/>
    </source>
</evidence>
<keyword evidence="1" id="KW-0812">Transmembrane</keyword>
<sequence length="545" mass="57141">MTPRDRPKRASSWWLPLLVIGAVAAVGYALLLAHVQTWETLAQAARAVDDPLVSERYFSTRLLHPNHLLFMPAARAWHRLAAQFGARDPFATLGVLSAIAGGALVTLSGALARALGGSRRRAVWVAVAVAVANVVSRLATEIGAIVPATALLLTAARLMLRARDARAWGIAGLTLAAAVLIHQMSVVFVVAAVLALGWQALRGRFTTASLASFVIAAVVPVLSGYWIAGRIAAPPGGPAEILAWVLTVRDRSDFVAGTGSVGFARAGIALVEAWVTLIPLHALRAGRGLEPGVLAGVAATAFAAGTAAALGLRALGSSAAHLARRRSMSAHGIDTEARVDSRTPAGRLAVTCGALALAAFALWYQPGNHVFWVFAPPFALAFLAVGLPSPPARWRVAARAVGVAAIVAAASSNLAYRALPARDVAHAPYADLLEFARTHFEAGDALVSDPLRSVLREGLMALPVLARVRLLTIPDSEAVPTRADFERQLDALLAEAGRGRHALYALPEARAAVQSRGVLTGSDLVARPVGVLRADTVWRFEPNSR</sequence>
<comment type="caution">
    <text evidence="2">The sequence shown here is derived from an EMBL/GenBank/DDBJ whole genome shotgun (WGS) entry which is preliminary data.</text>
</comment>
<feature type="transmembrane region" description="Helical" evidence="1">
    <location>
        <begin position="12"/>
        <end position="31"/>
    </location>
</feature>
<dbReference type="AlphaFoldDB" id="A0A849SKJ9"/>
<feature type="transmembrane region" description="Helical" evidence="1">
    <location>
        <begin position="123"/>
        <end position="156"/>
    </location>
</feature>
<dbReference type="Proteomes" id="UP000580839">
    <property type="component" value="Unassembled WGS sequence"/>
</dbReference>
<proteinExistence type="predicted"/>
<keyword evidence="1" id="KW-0472">Membrane</keyword>
<accession>A0A849SKJ9</accession>
<organism evidence="2 3">
    <name type="scientific">Eiseniibacteriota bacterium</name>
    <dbReference type="NCBI Taxonomy" id="2212470"/>
    <lineage>
        <taxon>Bacteria</taxon>
        <taxon>Candidatus Eiseniibacteriota</taxon>
    </lineage>
</organism>
<name>A0A849SKJ9_UNCEI</name>
<feature type="transmembrane region" description="Helical" evidence="1">
    <location>
        <begin position="370"/>
        <end position="389"/>
    </location>
</feature>
<feature type="transmembrane region" description="Helical" evidence="1">
    <location>
        <begin position="208"/>
        <end position="228"/>
    </location>
</feature>
<gene>
    <name evidence="2" type="ORF">HOP12_04260</name>
</gene>
<evidence type="ECO:0000313" key="2">
    <source>
        <dbReference type="EMBL" id="NOT33367.1"/>
    </source>
</evidence>
<reference evidence="2 3" key="1">
    <citation type="submission" date="2020-04" db="EMBL/GenBank/DDBJ databases">
        <title>Metagenomic profiling of ammonia- and methane-oxidizing microorganisms in a Dutch drinking water treatment plant.</title>
        <authorList>
            <person name="Poghosyan L."/>
            <person name="Leucker S."/>
        </authorList>
    </citation>
    <scope>NUCLEOTIDE SEQUENCE [LARGE SCALE GENOMIC DNA]</scope>
    <source>
        <strain evidence="2">S-RSF-IL-03</strain>
    </source>
</reference>
<feature type="transmembrane region" description="Helical" evidence="1">
    <location>
        <begin position="293"/>
        <end position="316"/>
    </location>
</feature>
<keyword evidence="1" id="KW-1133">Transmembrane helix</keyword>